<keyword evidence="1" id="KW-0472">Membrane</keyword>
<organism evidence="2 3">
    <name type="scientific">Flavobacterium rivulicola</name>
    <dbReference type="NCBI Taxonomy" id="2732161"/>
    <lineage>
        <taxon>Bacteria</taxon>
        <taxon>Pseudomonadati</taxon>
        <taxon>Bacteroidota</taxon>
        <taxon>Flavobacteriia</taxon>
        <taxon>Flavobacteriales</taxon>
        <taxon>Flavobacteriaceae</taxon>
        <taxon>Flavobacterium</taxon>
    </lineage>
</organism>
<proteinExistence type="predicted"/>
<protein>
    <submittedName>
        <fullName evidence="2">Uncharacterized protein</fullName>
    </submittedName>
</protein>
<feature type="transmembrane region" description="Helical" evidence="1">
    <location>
        <begin position="45"/>
        <end position="65"/>
    </location>
</feature>
<comment type="caution">
    <text evidence="2">The sequence shown here is derived from an EMBL/GenBank/DDBJ whole genome shotgun (WGS) entry which is preliminary data.</text>
</comment>
<dbReference type="RefSeq" id="WP_171222088.1">
    <property type="nucleotide sequence ID" value="NZ_JABEVX010000003.1"/>
</dbReference>
<evidence type="ECO:0000313" key="3">
    <source>
        <dbReference type="Proteomes" id="UP000536509"/>
    </source>
</evidence>
<dbReference type="EMBL" id="JABEVX010000003">
    <property type="protein sequence ID" value="NNT71899.1"/>
    <property type="molecule type" value="Genomic_DNA"/>
</dbReference>
<dbReference type="Proteomes" id="UP000536509">
    <property type="component" value="Unassembled WGS sequence"/>
</dbReference>
<keyword evidence="1" id="KW-1133">Transmembrane helix</keyword>
<dbReference type="AlphaFoldDB" id="A0A7Y3VYP6"/>
<sequence>MEPNKIEKQFREKLNAREIQPSSQAWDRLDAMLSVAEEKKTKKPFGFLFIAASILVFVTLGLFLFNQNGTEINNINTVVGTETKIDTVQNATEKNQNPIVEAPIQYEAVATSENQQSINNNQGGSIINKKQNNQNATVNQKVNANQNQIIKDKPIEFQNPSDIAIKDLPKIQDKKDIYIKVDNTKKVFIKPEGNFKTDELLLADLDKSSKQSTDSKSNIKVDAKSLLSQVDGEVEYSFREKMLQKINKNYQEVKVALANRNNE</sequence>
<evidence type="ECO:0000313" key="2">
    <source>
        <dbReference type="EMBL" id="NNT71899.1"/>
    </source>
</evidence>
<gene>
    <name evidence="2" type="ORF">HKT18_06695</name>
</gene>
<evidence type="ECO:0000256" key="1">
    <source>
        <dbReference type="SAM" id="Phobius"/>
    </source>
</evidence>
<reference evidence="2 3" key="1">
    <citation type="submission" date="2020-05" db="EMBL/GenBank/DDBJ databases">
        <title>Draft genome of Flavobacterium sp. IMCC34852.</title>
        <authorList>
            <person name="Song J."/>
            <person name="Cho J.-C."/>
        </authorList>
    </citation>
    <scope>NUCLEOTIDE SEQUENCE [LARGE SCALE GENOMIC DNA]</scope>
    <source>
        <strain evidence="2 3">IMCC34852</strain>
    </source>
</reference>
<keyword evidence="3" id="KW-1185">Reference proteome</keyword>
<keyword evidence="1" id="KW-0812">Transmembrane</keyword>
<name>A0A7Y3VYP6_9FLAO</name>
<accession>A0A7Y3VYP6</accession>